<keyword evidence="1" id="KW-0472">Membrane</keyword>
<gene>
    <name evidence="2" type="ORF">ERS672216_00805</name>
</gene>
<evidence type="ECO:0000313" key="2">
    <source>
        <dbReference type="EMBL" id="CZE47261.1"/>
    </source>
</evidence>
<keyword evidence="3" id="KW-1185">Reference proteome</keyword>
<keyword evidence="1" id="KW-1133">Transmembrane helix</keyword>
<accession>A0A128EMY9</accession>
<name>A0A128EMY9_9BACT</name>
<keyword evidence="1" id="KW-0812">Transmembrane</keyword>
<feature type="transmembrane region" description="Helical" evidence="1">
    <location>
        <begin position="6"/>
        <end position="22"/>
    </location>
</feature>
<evidence type="ECO:0000313" key="3">
    <source>
        <dbReference type="Proteomes" id="UP000069632"/>
    </source>
</evidence>
<dbReference type="AlphaFoldDB" id="A0A128EMY9"/>
<proteinExistence type="predicted"/>
<organism evidence="2 3">
    <name type="scientific">Campylobacter geochelonis</name>
    <dbReference type="NCBI Taxonomy" id="1780362"/>
    <lineage>
        <taxon>Bacteria</taxon>
        <taxon>Pseudomonadati</taxon>
        <taxon>Campylobacterota</taxon>
        <taxon>Epsilonproteobacteria</taxon>
        <taxon>Campylobacterales</taxon>
        <taxon>Campylobacteraceae</taxon>
        <taxon>Campylobacter</taxon>
    </lineage>
</organism>
<sequence length="138" mass="16025">MEDILLIMFLIIISICLIKILYDKMPKVEKKCAKNNSCDYLKNEINSVRTILKRNSVGFVDTLNDEELNSIWNAVVAKFNKASKERKETISYNQKIKILAEIISVANISGWEFAIKHLDYEVNRYLSYGLRKDNKGLF</sequence>
<dbReference type="EMBL" id="FIZP01000002">
    <property type="protein sequence ID" value="CZE47261.1"/>
    <property type="molecule type" value="Genomic_DNA"/>
</dbReference>
<protein>
    <submittedName>
        <fullName evidence="2">Uncharacterized protein</fullName>
    </submittedName>
</protein>
<dbReference type="RefSeq" id="WP_075493333.1">
    <property type="nucleotide sequence ID" value="NZ_CP053844.1"/>
</dbReference>
<evidence type="ECO:0000256" key="1">
    <source>
        <dbReference type="SAM" id="Phobius"/>
    </source>
</evidence>
<dbReference type="OrthoDB" id="5363726at2"/>
<reference evidence="2 3" key="1">
    <citation type="submission" date="2016-02" db="EMBL/GenBank/DDBJ databases">
        <authorList>
            <consortium name="Pathogen Informatics"/>
        </authorList>
    </citation>
    <scope>NUCLEOTIDE SEQUENCE [LARGE SCALE GENOMIC DNA]</scope>
    <source>
        <strain evidence="2 3">RC20</strain>
    </source>
</reference>
<dbReference type="Proteomes" id="UP000069632">
    <property type="component" value="Unassembled WGS sequence"/>
</dbReference>